<organism evidence="7 11">
    <name type="scientific">Didymodactylos carnosus</name>
    <dbReference type="NCBI Taxonomy" id="1234261"/>
    <lineage>
        <taxon>Eukaryota</taxon>
        <taxon>Metazoa</taxon>
        <taxon>Spiralia</taxon>
        <taxon>Gnathifera</taxon>
        <taxon>Rotifera</taxon>
        <taxon>Eurotatoria</taxon>
        <taxon>Bdelloidea</taxon>
        <taxon>Philodinida</taxon>
        <taxon>Philodinidae</taxon>
        <taxon>Didymodactylos</taxon>
    </lineage>
</organism>
<evidence type="ECO:0000313" key="11">
    <source>
        <dbReference type="Proteomes" id="UP000663829"/>
    </source>
</evidence>
<dbReference type="AlphaFoldDB" id="A0A813Z491"/>
<feature type="transmembrane region" description="Helical" evidence="6">
    <location>
        <begin position="69"/>
        <end position="91"/>
    </location>
</feature>
<keyword evidence="3 6" id="KW-0812">Transmembrane</keyword>
<dbReference type="SUPFAM" id="SSF48652">
    <property type="entry name" value="Tetraspanin"/>
    <property type="match status" value="1"/>
</dbReference>
<evidence type="ECO:0000256" key="2">
    <source>
        <dbReference type="ARBA" id="ARBA00006840"/>
    </source>
</evidence>
<dbReference type="Proteomes" id="UP000682733">
    <property type="component" value="Unassembled WGS sequence"/>
</dbReference>
<evidence type="ECO:0000256" key="3">
    <source>
        <dbReference type="ARBA" id="ARBA00022692"/>
    </source>
</evidence>
<comment type="subcellular location">
    <subcellularLocation>
        <location evidence="1 6">Membrane</location>
        <topology evidence="1 6">Multi-pass membrane protein</topology>
    </subcellularLocation>
</comment>
<name>A0A813Z491_9BILA</name>
<dbReference type="GO" id="GO:0005886">
    <property type="term" value="C:plasma membrane"/>
    <property type="evidence" value="ECO:0007669"/>
    <property type="project" value="TreeGrafter"/>
</dbReference>
<dbReference type="EMBL" id="CAJOBA010035260">
    <property type="protein sequence ID" value="CAF4001379.1"/>
    <property type="molecule type" value="Genomic_DNA"/>
</dbReference>
<dbReference type="PIRSF" id="PIRSF002419">
    <property type="entry name" value="Tetraspanin"/>
    <property type="match status" value="1"/>
</dbReference>
<dbReference type="Gene3D" id="1.10.1450.10">
    <property type="entry name" value="Tetraspanin"/>
    <property type="match status" value="1"/>
</dbReference>
<sequence>MAHGKGRGGMACCMKFGRFIMVTVNILFVLIGIALLALGIYVMVDPKFQKIKTLLPITGDPNVQQGLSYIEMIGIVVIVFGGVLLILGFLGCCGTIRQYKWMLTLYAIIIGAIILAEVAMTIYFVAFQSKFADVFIPKLQASIRDNYNGPPIFNNTPSAASLAWDFVMYNLQCCGANNREDFNNTPKWNKTDPFNSTQNFLYPLTCCPLANYQQDWNTLSQNILHQGETCAVQGNGTFSSGCYGKLMDLIGSYKTYIIIGAVIILVIELLAFIFAITLCCRKRRQDRYSS</sequence>
<dbReference type="PANTHER" id="PTHR19282">
    <property type="entry name" value="TETRASPANIN"/>
    <property type="match status" value="1"/>
</dbReference>
<evidence type="ECO:0000313" key="9">
    <source>
        <dbReference type="EMBL" id="CAF3676989.1"/>
    </source>
</evidence>
<evidence type="ECO:0000256" key="1">
    <source>
        <dbReference type="ARBA" id="ARBA00004141"/>
    </source>
</evidence>
<feature type="transmembrane region" description="Helical" evidence="6">
    <location>
        <begin position="103"/>
        <end position="126"/>
    </location>
</feature>
<dbReference type="Proteomes" id="UP000681722">
    <property type="component" value="Unassembled WGS sequence"/>
</dbReference>
<dbReference type="EMBL" id="CAJOBC010001410">
    <property type="protein sequence ID" value="CAF3676989.1"/>
    <property type="molecule type" value="Genomic_DNA"/>
</dbReference>
<proteinExistence type="inferred from homology"/>
<dbReference type="PANTHER" id="PTHR19282:SF551">
    <property type="entry name" value="RE08073P-RELATED"/>
    <property type="match status" value="1"/>
</dbReference>
<keyword evidence="5 6" id="KW-0472">Membrane</keyword>
<dbReference type="Proteomes" id="UP000663829">
    <property type="component" value="Unassembled WGS sequence"/>
</dbReference>
<evidence type="ECO:0000256" key="6">
    <source>
        <dbReference type="RuleBase" id="RU361218"/>
    </source>
</evidence>
<comment type="similarity">
    <text evidence="2 6">Belongs to the tetraspanin (TM4SF) family.</text>
</comment>
<evidence type="ECO:0000313" key="8">
    <source>
        <dbReference type="EMBL" id="CAF1190336.1"/>
    </source>
</evidence>
<comment type="caution">
    <text evidence="7">The sequence shown here is derived from an EMBL/GenBank/DDBJ whole genome shotgun (WGS) entry which is preliminary data.</text>
</comment>
<evidence type="ECO:0000256" key="4">
    <source>
        <dbReference type="ARBA" id="ARBA00022989"/>
    </source>
</evidence>
<dbReference type="Pfam" id="PF00335">
    <property type="entry name" value="Tetraspanin"/>
    <property type="match status" value="1"/>
</dbReference>
<dbReference type="InterPro" id="IPR008952">
    <property type="entry name" value="Tetraspanin_EC2_sf"/>
</dbReference>
<feature type="transmembrane region" description="Helical" evidence="6">
    <location>
        <begin position="256"/>
        <end position="280"/>
    </location>
</feature>
<dbReference type="OrthoDB" id="10033535at2759"/>
<feature type="transmembrane region" description="Helical" evidence="6">
    <location>
        <begin position="20"/>
        <end position="44"/>
    </location>
</feature>
<evidence type="ECO:0000313" key="10">
    <source>
        <dbReference type="EMBL" id="CAF4001379.1"/>
    </source>
</evidence>
<evidence type="ECO:0000313" key="7">
    <source>
        <dbReference type="EMBL" id="CAF0893089.1"/>
    </source>
</evidence>
<dbReference type="InterPro" id="IPR000301">
    <property type="entry name" value="Tetraspanin_animals"/>
</dbReference>
<keyword evidence="4 6" id="KW-1133">Transmembrane helix</keyword>
<dbReference type="EMBL" id="CAJNOK010013730">
    <property type="protein sequence ID" value="CAF1190336.1"/>
    <property type="molecule type" value="Genomic_DNA"/>
</dbReference>
<evidence type="ECO:0000256" key="5">
    <source>
        <dbReference type="ARBA" id="ARBA00023136"/>
    </source>
</evidence>
<dbReference type="EMBL" id="CAJNOQ010001410">
    <property type="protein sequence ID" value="CAF0893089.1"/>
    <property type="molecule type" value="Genomic_DNA"/>
</dbReference>
<dbReference type="PRINTS" id="PR00259">
    <property type="entry name" value="TMFOUR"/>
</dbReference>
<keyword evidence="11" id="KW-1185">Reference proteome</keyword>
<gene>
    <name evidence="7" type="ORF">GPM918_LOCUS8228</name>
    <name evidence="8" type="ORF">OVA965_LOCUS23503</name>
    <name evidence="9" type="ORF">SRO942_LOCUS8228</name>
    <name evidence="10" type="ORF">TMI583_LOCUS24223</name>
</gene>
<dbReference type="Proteomes" id="UP000677228">
    <property type="component" value="Unassembled WGS sequence"/>
</dbReference>
<dbReference type="InterPro" id="IPR018499">
    <property type="entry name" value="Tetraspanin/Peripherin"/>
</dbReference>
<protein>
    <recommendedName>
        <fullName evidence="6">Tetraspanin</fullName>
    </recommendedName>
</protein>
<reference evidence="7" key="1">
    <citation type="submission" date="2021-02" db="EMBL/GenBank/DDBJ databases">
        <authorList>
            <person name="Nowell W R."/>
        </authorList>
    </citation>
    <scope>NUCLEOTIDE SEQUENCE</scope>
</reference>
<accession>A0A813Z491</accession>